<dbReference type="Gene3D" id="3.10.450.50">
    <property type="match status" value="1"/>
</dbReference>
<feature type="domain" description="SnoaL-like" evidence="2">
    <location>
        <begin position="48"/>
        <end position="157"/>
    </location>
</feature>
<protein>
    <submittedName>
        <fullName evidence="3">Nuclear transport factor 2 family protein</fullName>
    </submittedName>
</protein>
<evidence type="ECO:0000259" key="2">
    <source>
        <dbReference type="Pfam" id="PF12680"/>
    </source>
</evidence>
<dbReference type="RefSeq" id="WP_394825858.1">
    <property type="nucleotide sequence ID" value="NZ_CP089984.1"/>
</dbReference>
<dbReference type="SUPFAM" id="SSF54427">
    <property type="entry name" value="NTF2-like"/>
    <property type="match status" value="1"/>
</dbReference>
<evidence type="ECO:0000256" key="1">
    <source>
        <dbReference type="SAM" id="SignalP"/>
    </source>
</evidence>
<evidence type="ECO:0000313" key="3">
    <source>
        <dbReference type="EMBL" id="WXB16229.1"/>
    </source>
</evidence>
<evidence type="ECO:0000313" key="4">
    <source>
        <dbReference type="Proteomes" id="UP001370348"/>
    </source>
</evidence>
<dbReference type="EMBL" id="CP089984">
    <property type="protein sequence ID" value="WXB16229.1"/>
    <property type="molecule type" value="Genomic_DNA"/>
</dbReference>
<accession>A0ABZ2M343</accession>
<sequence length="177" mass="19869">MSFIWRCSGAVALLLAAMITLPCCTNDDSSSEGRMNDDQRRNAHREAIRSYFSRLEAFDIAGAVDLFAEDGVQTMPYAPADLLPPKLEGRAAISRQYSGMPTNFVYGRYPDLVIHDMVDPDRLFVTFRGDIELRAGGRYDNTYAGVFIFQGEKIIEYIEYFDPIVFRNAFGPKGTAP</sequence>
<feature type="chain" id="PRO_5045820818" evidence="1">
    <location>
        <begin position="26"/>
        <end position="177"/>
    </location>
</feature>
<reference evidence="3 4" key="1">
    <citation type="submission" date="2021-12" db="EMBL/GenBank/DDBJ databases">
        <title>Discovery of the Pendulisporaceae a myxobacterial family with distinct sporulation behavior and unique specialized metabolism.</title>
        <authorList>
            <person name="Garcia R."/>
            <person name="Popoff A."/>
            <person name="Bader C.D."/>
            <person name="Loehr J."/>
            <person name="Walesch S."/>
            <person name="Walt C."/>
            <person name="Boldt J."/>
            <person name="Bunk B."/>
            <person name="Haeckl F.J.F.P.J."/>
            <person name="Gunesch A.P."/>
            <person name="Birkelbach J."/>
            <person name="Nuebel U."/>
            <person name="Pietschmann T."/>
            <person name="Bach T."/>
            <person name="Mueller R."/>
        </authorList>
    </citation>
    <scope>NUCLEOTIDE SEQUENCE [LARGE SCALE GENOMIC DNA]</scope>
    <source>
        <strain evidence="3 4">MSr11954</strain>
    </source>
</reference>
<dbReference type="InterPro" id="IPR032710">
    <property type="entry name" value="NTF2-like_dom_sf"/>
</dbReference>
<gene>
    <name evidence="3" type="ORF">LZC94_02900</name>
</gene>
<dbReference type="InterPro" id="IPR037401">
    <property type="entry name" value="SnoaL-like"/>
</dbReference>
<dbReference type="Pfam" id="PF12680">
    <property type="entry name" value="SnoaL_2"/>
    <property type="match status" value="1"/>
</dbReference>
<dbReference type="Proteomes" id="UP001370348">
    <property type="component" value="Chromosome"/>
</dbReference>
<proteinExistence type="predicted"/>
<feature type="signal peptide" evidence="1">
    <location>
        <begin position="1"/>
        <end position="25"/>
    </location>
</feature>
<organism evidence="3 4">
    <name type="scientific">Pendulispora albinea</name>
    <dbReference type="NCBI Taxonomy" id="2741071"/>
    <lineage>
        <taxon>Bacteria</taxon>
        <taxon>Pseudomonadati</taxon>
        <taxon>Myxococcota</taxon>
        <taxon>Myxococcia</taxon>
        <taxon>Myxococcales</taxon>
        <taxon>Sorangiineae</taxon>
        <taxon>Pendulisporaceae</taxon>
        <taxon>Pendulispora</taxon>
    </lineage>
</organism>
<keyword evidence="4" id="KW-1185">Reference proteome</keyword>
<keyword evidence="1" id="KW-0732">Signal</keyword>
<name>A0ABZ2M343_9BACT</name>